<dbReference type="InterPro" id="IPR029021">
    <property type="entry name" value="Prot-tyrosine_phosphatase-like"/>
</dbReference>
<protein>
    <submittedName>
        <fullName evidence="2">Protein-tyrosine phosphatase-like protein</fullName>
    </submittedName>
</protein>
<dbReference type="InterPro" id="IPR000387">
    <property type="entry name" value="Tyr_Pase_dom"/>
</dbReference>
<reference evidence="2" key="2">
    <citation type="submission" date="2023-06" db="EMBL/GenBank/DDBJ databases">
        <authorList>
            <consortium name="Lawrence Berkeley National Laboratory"/>
            <person name="Haridas S."/>
            <person name="Hensen N."/>
            <person name="Bonometti L."/>
            <person name="Westerberg I."/>
            <person name="Brannstrom I.O."/>
            <person name="Guillou S."/>
            <person name="Cros-Aarteil S."/>
            <person name="Calhoun S."/>
            <person name="Kuo A."/>
            <person name="Mondo S."/>
            <person name="Pangilinan J."/>
            <person name="Riley R."/>
            <person name="Labutti K."/>
            <person name="Andreopoulos B."/>
            <person name="Lipzen A."/>
            <person name="Chen C."/>
            <person name="Yanf M."/>
            <person name="Daum C."/>
            <person name="Ng V."/>
            <person name="Clum A."/>
            <person name="Steindorff A."/>
            <person name="Ohm R."/>
            <person name="Martin F."/>
            <person name="Silar P."/>
            <person name="Natvig D."/>
            <person name="Lalanne C."/>
            <person name="Gautier V."/>
            <person name="Ament-Velasquez S.L."/>
            <person name="Kruys A."/>
            <person name="Hutchinson M.I."/>
            <person name="Powell A.J."/>
            <person name="Barry K."/>
            <person name="Miller A.N."/>
            <person name="Grigoriev I.V."/>
            <person name="Debuchy R."/>
            <person name="Gladieux P."/>
            <person name="Thoren M.H."/>
            <person name="Johannesson H."/>
        </authorList>
    </citation>
    <scope>NUCLEOTIDE SEQUENCE</scope>
    <source>
        <strain evidence="2">SMH4131-1</strain>
    </source>
</reference>
<dbReference type="InterPro" id="IPR016130">
    <property type="entry name" value="Tyr_Pase_AS"/>
</dbReference>
<dbReference type="PROSITE" id="PS50056">
    <property type="entry name" value="TYR_PHOSPHATASE_2"/>
    <property type="match status" value="1"/>
</dbReference>
<gene>
    <name evidence="2" type="ORF">B0T19DRAFT_462188</name>
</gene>
<dbReference type="GO" id="GO:0004721">
    <property type="term" value="F:phosphoprotein phosphatase activity"/>
    <property type="evidence" value="ECO:0007669"/>
    <property type="project" value="InterPro"/>
</dbReference>
<dbReference type="EMBL" id="JAUEPO010000003">
    <property type="protein sequence ID" value="KAK3328572.1"/>
    <property type="molecule type" value="Genomic_DNA"/>
</dbReference>
<dbReference type="PROSITE" id="PS00383">
    <property type="entry name" value="TYR_PHOSPHATASE_1"/>
    <property type="match status" value="1"/>
</dbReference>
<reference evidence="2" key="1">
    <citation type="journal article" date="2023" name="Mol. Phylogenet. Evol.">
        <title>Genome-scale phylogeny and comparative genomics of the fungal order Sordariales.</title>
        <authorList>
            <person name="Hensen N."/>
            <person name="Bonometti L."/>
            <person name="Westerberg I."/>
            <person name="Brannstrom I.O."/>
            <person name="Guillou S."/>
            <person name="Cros-Aarteil S."/>
            <person name="Calhoun S."/>
            <person name="Haridas S."/>
            <person name="Kuo A."/>
            <person name="Mondo S."/>
            <person name="Pangilinan J."/>
            <person name="Riley R."/>
            <person name="LaButti K."/>
            <person name="Andreopoulos B."/>
            <person name="Lipzen A."/>
            <person name="Chen C."/>
            <person name="Yan M."/>
            <person name="Daum C."/>
            <person name="Ng V."/>
            <person name="Clum A."/>
            <person name="Steindorff A."/>
            <person name="Ohm R.A."/>
            <person name="Martin F."/>
            <person name="Silar P."/>
            <person name="Natvig D.O."/>
            <person name="Lalanne C."/>
            <person name="Gautier V."/>
            <person name="Ament-Velasquez S.L."/>
            <person name="Kruys A."/>
            <person name="Hutchinson M.I."/>
            <person name="Powell A.J."/>
            <person name="Barry K."/>
            <person name="Miller A.N."/>
            <person name="Grigoriev I.V."/>
            <person name="Debuchy R."/>
            <person name="Gladieux P."/>
            <person name="Hiltunen Thoren M."/>
            <person name="Johannesson H."/>
        </authorList>
    </citation>
    <scope>NUCLEOTIDE SEQUENCE</scope>
    <source>
        <strain evidence="2">SMH4131-1</strain>
    </source>
</reference>
<sequence length="306" mass="33855">MPVDLPCPPFIKIDGLHNFRDCGGYPIADQPGKIVRRGVLYRSEDPSKLTARGIAQLQELGITKAFDLRTECEIQLSNSNGLGEVREWDGCLRILASVFTVDYYRKEYSVKRARGVEGEAGNQGVIDYFRDILICASSADNLLQPLNLILDHLSATPPPEPEPILLHCSLGKARTGVICALILSICGVQDSIITHEFRLTALGVGKKVADMITTLRPDNPGLTERGARFLGCREEAMQGFLAWLQGQGGAERYVVESGIMTVEQVQQLRRNLVVELGAGEQPNDWEEHRKMLGHNKFGTPYQVAIR</sequence>
<dbReference type="AlphaFoldDB" id="A0AAE0IPJ1"/>
<comment type="caution">
    <text evidence="2">The sequence shown here is derived from an EMBL/GenBank/DDBJ whole genome shotgun (WGS) entry which is preliminary data.</text>
</comment>
<organism evidence="2 3">
    <name type="scientific">Cercophora scortea</name>
    <dbReference type="NCBI Taxonomy" id="314031"/>
    <lineage>
        <taxon>Eukaryota</taxon>
        <taxon>Fungi</taxon>
        <taxon>Dikarya</taxon>
        <taxon>Ascomycota</taxon>
        <taxon>Pezizomycotina</taxon>
        <taxon>Sordariomycetes</taxon>
        <taxon>Sordariomycetidae</taxon>
        <taxon>Sordariales</taxon>
        <taxon>Lasiosphaeriaceae</taxon>
        <taxon>Cercophora</taxon>
    </lineage>
</organism>
<evidence type="ECO:0000313" key="2">
    <source>
        <dbReference type="EMBL" id="KAK3328572.1"/>
    </source>
</evidence>
<feature type="domain" description="Tyrosine specific protein phosphatases" evidence="1">
    <location>
        <begin position="140"/>
        <end position="230"/>
    </location>
</feature>
<dbReference type="PANTHER" id="PTHR31126">
    <property type="entry name" value="TYROSINE-PROTEIN PHOSPHATASE"/>
    <property type="match status" value="1"/>
</dbReference>
<dbReference type="Pfam" id="PF13350">
    <property type="entry name" value="Y_phosphatase3"/>
    <property type="match status" value="1"/>
</dbReference>
<name>A0AAE0IPJ1_9PEZI</name>
<dbReference type="SUPFAM" id="SSF52799">
    <property type="entry name" value="(Phosphotyrosine protein) phosphatases II"/>
    <property type="match status" value="1"/>
</dbReference>
<evidence type="ECO:0000259" key="1">
    <source>
        <dbReference type="PROSITE" id="PS50056"/>
    </source>
</evidence>
<evidence type="ECO:0000313" key="3">
    <source>
        <dbReference type="Proteomes" id="UP001286456"/>
    </source>
</evidence>
<dbReference type="Gene3D" id="3.90.190.10">
    <property type="entry name" value="Protein tyrosine phosphatase superfamily"/>
    <property type="match status" value="1"/>
</dbReference>
<keyword evidence="3" id="KW-1185">Reference proteome</keyword>
<dbReference type="PANTHER" id="PTHR31126:SF1">
    <property type="entry name" value="TYROSINE SPECIFIC PROTEIN PHOSPHATASES DOMAIN-CONTAINING PROTEIN"/>
    <property type="match status" value="1"/>
</dbReference>
<proteinExistence type="predicted"/>
<accession>A0AAE0IPJ1</accession>
<dbReference type="InterPro" id="IPR026893">
    <property type="entry name" value="Tyr/Ser_Pase_IphP-type"/>
</dbReference>
<dbReference type="Proteomes" id="UP001286456">
    <property type="component" value="Unassembled WGS sequence"/>
</dbReference>